<dbReference type="EMBL" id="VDUY01000007">
    <property type="protein sequence ID" value="TXL63750.1"/>
    <property type="molecule type" value="Genomic_DNA"/>
</dbReference>
<proteinExistence type="predicted"/>
<dbReference type="Proteomes" id="UP000321548">
    <property type="component" value="Unassembled WGS sequence"/>
</dbReference>
<sequence length="411" mass="44242">MTATQHVNPAPALLAPELLPAESPEALGLSSRALARAGDALRAEIARGRLPGAVALIARHGRVGWFEAFGRLGPDADTPMTRDAIFRIYSMTKPLVSLAAMMLVEEGRLMLDDPLERHLPEFAAQMVGRPDAAAPDGLRREPLPRPITLQDLLRHTSGMTYEFLGDDAVHRAYQQAKLSDPRRTNAQLCAVLAGLPLLHAPGERWGYGRSTDVLGRVIEVVSGVPLGEFLRERILGPLGMVDTAFHVAPGQHHRIAEPYPVDPDTGEAVRLLDPRSRPALEMGGGGLMSTAADYLRFLQMMLDGGRSGDRRLVSRKTVELMTADHLGGIAADSPLLPAGHGFGLGFAVRKQAGLATAPGSVGQYFWGGIAATTFWVDPKEGMAAILLAQAPGRRDYLRQLFRALAYAAIDD</sequence>
<dbReference type="InterPro" id="IPR001466">
    <property type="entry name" value="Beta-lactam-related"/>
</dbReference>
<protein>
    <submittedName>
        <fullName evidence="2">Beta-lactamase family protein</fullName>
    </submittedName>
</protein>
<keyword evidence="3" id="KW-1185">Reference proteome</keyword>
<dbReference type="InterPro" id="IPR012338">
    <property type="entry name" value="Beta-lactam/transpept-like"/>
</dbReference>
<dbReference type="PANTHER" id="PTHR43283:SF3">
    <property type="entry name" value="BETA-LACTAMASE FAMILY PROTEIN (AFU_ORTHOLOGUE AFUA_5G07500)"/>
    <property type="match status" value="1"/>
</dbReference>
<dbReference type="AlphaFoldDB" id="A0A5C8NRW0"/>
<comment type="caution">
    <text evidence="2">The sequence shown here is derived from an EMBL/GenBank/DDBJ whole genome shotgun (WGS) entry which is preliminary data.</text>
</comment>
<dbReference type="PANTHER" id="PTHR43283">
    <property type="entry name" value="BETA-LACTAMASE-RELATED"/>
    <property type="match status" value="1"/>
</dbReference>
<dbReference type="OrthoDB" id="9801061at2"/>
<feature type="domain" description="Beta-lactamase-related" evidence="1">
    <location>
        <begin position="41"/>
        <end position="401"/>
    </location>
</feature>
<dbReference type="RefSeq" id="WP_147705444.1">
    <property type="nucleotide sequence ID" value="NZ_VDUY01000007.1"/>
</dbReference>
<gene>
    <name evidence="2" type="ORF">FHP08_15705</name>
</gene>
<evidence type="ECO:0000313" key="3">
    <source>
        <dbReference type="Proteomes" id="UP000321548"/>
    </source>
</evidence>
<name>A0A5C8NRW0_9BURK</name>
<dbReference type="SUPFAM" id="SSF56601">
    <property type="entry name" value="beta-lactamase/transpeptidase-like"/>
    <property type="match status" value="1"/>
</dbReference>
<dbReference type="Pfam" id="PF00144">
    <property type="entry name" value="Beta-lactamase"/>
    <property type="match status" value="1"/>
</dbReference>
<reference evidence="2 3" key="1">
    <citation type="submission" date="2019-06" db="EMBL/GenBank/DDBJ databases">
        <title>Quisquiliibacterium sp. nov., isolated from a maize field.</title>
        <authorList>
            <person name="Lin S.-Y."/>
            <person name="Tsai C.-F."/>
            <person name="Young C.-C."/>
        </authorList>
    </citation>
    <scope>NUCLEOTIDE SEQUENCE [LARGE SCALE GENOMIC DNA]</scope>
    <source>
        <strain evidence="2 3">CC-CFT501</strain>
    </source>
</reference>
<accession>A0A5C8NRW0</accession>
<organism evidence="2 3">
    <name type="scientific">Zeimonas arvi</name>
    <dbReference type="NCBI Taxonomy" id="2498847"/>
    <lineage>
        <taxon>Bacteria</taxon>
        <taxon>Pseudomonadati</taxon>
        <taxon>Pseudomonadota</taxon>
        <taxon>Betaproteobacteria</taxon>
        <taxon>Burkholderiales</taxon>
        <taxon>Burkholderiaceae</taxon>
        <taxon>Zeimonas</taxon>
    </lineage>
</organism>
<dbReference type="InterPro" id="IPR050789">
    <property type="entry name" value="Diverse_Enzym_Activities"/>
</dbReference>
<dbReference type="Gene3D" id="3.40.710.10">
    <property type="entry name" value="DD-peptidase/beta-lactamase superfamily"/>
    <property type="match status" value="1"/>
</dbReference>
<evidence type="ECO:0000313" key="2">
    <source>
        <dbReference type="EMBL" id="TXL63750.1"/>
    </source>
</evidence>
<evidence type="ECO:0000259" key="1">
    <source>
        <dbReference type="Pfam" id="PF00144"/>
    </source>
</evidence>